<evidence type="ECO:0000256" key="3">
    <source>
        <dbReference type="ARBA" id="ARBA00022475"/>
    </source>
</evidence>
<keyword evidence="4 7" id="KW-0812">Transmembrane</keyword>
<dbReference type="Gene3D" id="1.10.1760.20">
    <property type="match status" value="1"/>
</dbReference>
<feature type="transmembrane region" description="Helical" evidence="7">
    <location>
        <begin position="104"/>
        <end position="126"/>
    </location>
</feature>
<dbReference type="EMBL" id="CP126114">
    <property type="protein sequence ID" value="WHY85386.1"/>
    <property type="molecule type" value="Genomic_DNA"/>
</dbReference>
<dbReference type="KEGG" id="nnv:QNH39_22660"/>
<comment type="subcellular location">
    <subcellularLocation>
        <location evidence="1">Cell membrane</location>
        <topology evidence="1">Multi-pass membrane protein</topology>
    </subcellularLocation>
</comment>
<reference evidence="8" key="1">
    <citation type="submission" date="2023-05" db="EMBL/GenBank/DDBJ databases">
        <title>Comparative genomics of Bacillaceae isolates and their secondary metabolite potential.</title>
        <authorList>
            <person name="Song L."/>
            <person name="Nielsen L.J."/>
            <person name="Mohite O."/>
            <person name="Xu X."/>
            <person name="Weber T."/>
            <person name="Kovacs A.T."/>
        </authorList>
    </citation>
    <scope>NUCLEOTIDE SEQUENCE</scope>
    <source>
        <strain evidence="8">XLM17</strain>
    </source>
</reference>
<dbReference type="Pfam" id="PF01891">
    <property type="entry name" value="CbiM"/>
    <property type="match status" value="1"/>
</dbReference>
<keyword evidence="5 7" id="KW-1133">Transmembrane helix</keyword>
<feature type="transmembrane region" description="Helical" evidence="7">
    <location>
        <begin position="41"/>
        <end position="62"/>
    </location>
</feature>
<evidence type="ECO:0000313" key="8">
    <source>
        <dbReference type="EMBL" id="WHY85386.1"/>
    </source>
</evidence>
<sequence length="211" mass="22053">MHIPDGILSPAILATGAAVSVIVLAKSVQESKKNLEQTAVPIMGVMAAFIFAAQMVNFPLLGAAASGHLIGGALAAYLFGFWPTTLIMTTVVTIQAVVFQDGGISVLGVNILNMAILAPLAATLVYKLVRKTKVPVSVMVFIAGWVSVVVTAGFAALQLGASHVVSYQLALQTLILWHVIIGIGEGVITGAVVPFARRSSFFLGVSEERLR</sequence>
<feature type="transmembrane region" description="Helical" evidence="7">
    <location>
        <begin position="74"/>
        <end position="98"/>
    </location>
</feature>
<dbReference type="Proteomes" id="UP001178288">
    <property type="component" value="Chromosome"/>
</dbReference>
<dbReference type="PANTHER" id="PTHR34229">
    <property type="entry name" value="METAL TRANSPORT PROTEIN HI_1621-RELATED"/>
    <property type="match status" value="1"/>
</dbReference>
<keyword evidence="3" id="KW-1003">Cell membrane</keyword>
<gene>
    <name evidence="8" type="ORF">QNH39_22660</name>
</gene>
<evidence type="ECO:0000256" key="6">
    <source>
        <dbReference type="ARBA" id="ARBA00023136"/>
    </source>
</evidence>
<keyword evidence="9" id="KW-1185">Reference proteome</keyword>
<evidence type="ECO:0000256" key="7">
    <source>
        <dbReference type="SAM" id="Phobius"/>
    </source>
</evidence>
<dbReference type="RefSeq" id="WP_066147884.1">
    <property type="nucleotide sequence ID" value="NZ_CP126114.1"/>
</dbReference>
<evidence type="ECO:0000256" key="5">
    <source>
        <dbReference type="ARBA" id="ARBA00022989"/>
    </source>
</evidence>
<dbReference type="PANTHER" id="PTHR34229:SF1">
    <property type="entry name" value="METAL TRANSPORT PROTEIN HI_1621-RELATED"/>
    <property type="match status" value="1"/>
</dbReference>
<dbReference type="AlphaFoldDB" id="A0AA95MQJ2"/>
<evidence type="ECO:0000256" key="1">
    <source>
        <dbReference type="ARBA" id="ARBA00004651"/>
    </source>
</evidence>
<proteinExistence type="predicted"/>
<evidence type="ECO:0000256" key="4">
    <source>
        <dbReference type="ARBA" id="ARBA00022692"/>
    </source>
</evidence>
<feature type="transmembrane region" description="Helical" evidence="7">
    <location>
        <begin position="169"/>
        <end position="193"/>
    </location>
</feature>
<keyword evidence="2" id="KW-0813">Transport</keyword>
<dbReference type="GO" id="GO:0000041">
    <property type="term" value="P:transition metal ion transport"/>
    <property type="evidence" value="ECO:0007669"/>
    <property type="project" value="InterPro"/>
</dbReference>
<organism evidence="8 9">
    <name type="scientific">Neobacillus novalis</name>
    <dbReference type="NCBI Taxonomy" id="220687"/>
    <lineage>
        <taxon>Bacteria</taxon>
        <taxon>Bacillati</taxon>
        <taxon>Bacillota</taxon>
        <taxon>Bacilli</taxon>
        <taxon>Bacillales</taxon>
        <taxon>Bacillaceae</taxon>
        <taxon>Neobacillus</taxon>
    </lineage>
</organism>
<name>A0AA95MQJ2_9BACI</name>
<keyword evidence="6 7" id="KW-0472">Membrane</keyword>
<dbReference type="GO" id="GO:0005886">
    <property type="term" value="C:plasma membrane"/>
    <property type="evidence" value="ECO:0007669"/>
    <property type="project" value="UniProtKB-SubCell"/>
</dbReference>
<evidence type="ECO:0000313" key="9">
    <source>
        <dbReference type="Proteomes" id="UP001178288"/>
    </source>
</evidence>
<protein>
    <submittedName>
        <fullName evidence="8">Energy-coupling factor ABC transporter permease</fullName>
    </submittedName>
</protein>
<evidence type="ECO:0000256" key="2">
    <source>
        <dbReference type="ARBA" id="ARBA00022448"/>
    </source>
</evidence>
<dbReference type="InterPro" id="IPR002751">
    <property type="entry name" value="CbiM/NikMN"/>
</dbReference>
<feature type="transmembrane region" description="Helical" evidence="7">
    <location>
        <begin position="138"/>
        <end position="157"/>
    </location>
</feature>
<accession>A0AA95MQJ2</accession>